<dbReference type="Pfam" id="PF21547">
    <property type="entry name" value="TTI1"/>
    <property type="match status" value="1"/>
</dbReference>
<dbReference type="InterPro" id="IPR049362">
    <property type="entry name" value="TTI1_rpt"/>
</dbReference>
<dbReference type="STRING" id="1094619.G4YHD3"/>
<gene>
    <name evidence="4" type="ORF">PHYSODRAFT_467828</name>
</gene>
<dbReference type="InterPro" id="IPR011989">
    <property type="entry name" value="ARM-like"/>
</dbReference>
<evidence type="ECO:0000259" key="2">
    <source>
        <dbReference type="Pfam" id="PF24173"/>
    </source>
</evidence>
<dbReference type="PANTHER" id="PTHR18460:SF3">
    <property type="entry name" value="TELO2-INTERACTING PROTEIN 1 HOMOLOG"/>
    <property type="match status" value="1"/>
</dbReference>
<dbReference type="SUPFAM" id="SSF48371">
    <property type="entry name" value="ARM repeat"/>
    <property type="match status" value="1"/>
</dbReference>
<dbReference type="GO" id="GO:0005737">
    <property type="term" value="C:cytoplasm"/>
    <property type="evidence" value="ECO:0007669"/>
    <property type="project" value="TreeGrafter"/>
</dbReference>
<dbReference type="KEGG" id="psoj:PHYSODRAFT_467828"/>
<name>G4YHD3_PHYSP</name>
<reference evidence="4 5" key="1">
    <citation type="journal article" date="2006" name="Science">
        <title>Phytophthora genome sequences uncover evolutionary origins and mechanisms of pathogenesis.</title>
        <authorList>
            <person name="Tyler B.M."/>
            <person name="Tripathy S."/>
            <person name="Zhang X."/>
            <person name="Dehal P."/>
            <person name="Jiang R.H."/>
            <person name="Aerts A."/>
            <person name="Arredondo F.D."/>
            <person name="Baxter L."/>
            <person name="Bensasson D."/>
            <person name="Beynon J.L."/>
            <person name="Chapman J."/>
            <person name="Damasceno C.M."/>
            <person name="Dorrance A.E."/>
            <person name="Dou D."/>
            <person name="Dickerman A.W."/>
            <person name="Dubchak I.L."/>
            <person name="Garbelotto M."/>
            <person name="Gijzen M."/>
            <person name="Gordon S.G."/>
            <person name="Govers F."/>
            <person name="Grunwald N.J."/>
            <person name="Huang W."/>
            <person name="Ivors K.L."/>
            <person name="Jones R.W."/>
            <person name="Kamoun S."/>
            <person name="Krampis K."/>
            <person name="Lamour K.H."/>
            <person name="Lee M.K."/>
            <person name="McDonald W.H."/>
            <person name="Medina M."/>
            <person name="Meijer H.J."/>
            <person name="Nordberg E.K."/>
            <person name="Maclean D.J."/>
            <person name="Ospina-Giraldo M.D."/>
            <person name="Morris P.F."/>
            <person name="Phuntumart V."/>
            <person name="Putnam N.H."/>
            <person name="Rash S."/>
            <person name="Rose J.K."/>
            <person name="Sakihama Y."/>
            <person name="Salamov A.A."/>
            <person name="Savidor A."/>
            <person name="Scheuring C.F."/>
            <person name="Smith B.M."/>
            <person name="Sobral B.W."/>
            <person name="Terry A."/>
            <person name="Torto-Alalibo T.A."/>
            <person name="Win J."/>
            <person name="Xu Z."/>
            <person name="Zhang H."/>
            <person name="Grigoriev I.V."/>
            <person name="Rokhsar D.S."/>
            <person name="Boore J.L."/>
        </authorList>
    </citation>
    <scope>NUCLEOTIDE SEQUENCE [LARGE SCALE GENOMIC DNA]</scope>
    <source>
        <strain evidence="4 5">P6497</strain>
    </source>
</reference>
<dbReference type="GeneID" id="20653605"/>
<dbReference type="RefSeq" id="XP_009515727.1">
    <property type="nucleotide sequence ID" value="XM_009517432.1"/>
</dbReference>
<dbReference type="Pfam" id="PF24176">
    <property type="entry name" value="TPR_TTI1_2nd"/>
    <property type="match status" value="1"/>
</dbReference>
<dbReference type="AlphaFoldDB" id="G4YHD3"/>
<feature type="region of interest" description="Disordered" evidence="1">
    <location>
        <begin position="781"/>
        <end position="802"/>
    </location>
</feature>
<dbReference type="EMBL" id="JH159151">
    <property type="protein sequence ID" value="EGZ28452.1"/>
    <property type="molecule type" value="Genomic_DNA"/>
</dbReference>
<dbReference type="PANTHER" id="PTHR18460">
    <property type="entry name" value="TEL2 INTERACTING PROTEIN 1 TTI1 FAMILY MEMBER"/>
    <property type="match status" value="1"/>
</dbReference>
<organism evidence="4 5">
    <name type="scientific">Phytophthora sojae (strain P6497)</name>
    <name type="common">Soybean stem and root rot agent</name>
    <name type="synonym">Phytophthora megasperma f. sp. glycines</name>
    <dbReference type="NCBI Taxonomy" id="1094619"/>
    <lineage>
        <taxon>Eukaryota</taxon>
        <taxon>Sar</taxon>
        <taxon>Stramenopiles</taxon>
        <taxon>Oomycota</taxon>
        <taxon>Peronosporomycetes</taxon>
        <taxon>Peronosporales</taxon>
        <taxon>Peronosporaceae</taxon>
        <taxon>Phytophthora</taxon>
    </lineage>
</organism>
<evidence type="ECO:0000313" key="5">
    <source>
        <dbReference type="Proteomes" id="UP000002640"/>
    </source>
</evidence>
<evidence type="ECO:0000256" key="1">
    <source>
        <dbReference type="SAM" id="MobiDB-lite"/>
    </source>
</evidence>
<protein>
    <submittedName>
        <fullName evidence="4">Uncharacterized protein</fullName>
    </submittedName>
</protein>
<dbReference type="InParanoid" id="G4YHD3"/>
<dbReference type="OMA" id="DPIACCL"/>
<sequence length="1107" mass="122472">MAVATYVELCTRLSRFVQLRPSDAQCKELLSVLDELVALYDRVDRSSPPQKLAVDAPLVGLAAMDDLVLLSMHKLLGSFVLNSSSPALQERSFVVFARVLRRCKPRMRGNNAGQVQRRLGFVQSCVLYLPPPPEASDGGEDVPGSMKLAAQPEELRLAILHSLRELLDEEDPDEPKKEMQLQVDQQHFFAYVVASLLHVAQKDRCREAALQAVEVLRSVLFFVRDPLTLRQYLPGVAAGLWKSANAPQQASKVIVAALQCLETALKLCIGDENLPGGHGSDKWLETTAINLDLLLSRMFAASVSAVAAGTSTGLPRSSWRVRCALANLCGTVMLQCRRSLRVSFFRCYDELLVLRGDAIAEVAKEADDVLQKLQMSALSPEERLRLLPEMADRFQMLLSTLVLKVATEHEATKVHLVRTLRGYLGFLGSNLTPYLDASMETIYTSLCRVVSFAALDIALVVHQTLPSSAESSQSDDKPEGSVVVSQFQKRLRYFNEEASVHEVLMMVRDVGAVSTPAGFIDCAFTLLSETDTTESGSAEVVLVLNEFLRAYCPTKESSTIPIHELECVDVHLIGRILEDLLALEAWEEHNSPSKRGSSRALVSQRALMVECVGVCAEILGSEFKMFLLHVLYPLVEQLGAHDVEVERAALAALEKVYYFAGYESLEALFQANMDYFVDALCARLEQLDSYPMTAFVVEALLRHTRLASLPLVDEVASSLLRSVDLYQDSPYVDGLLRALKNLLNISSFATEKPSASRSLLNEFIHEMKVLASGGIDALEIEPDDEEKPSTPEDTDHPSVNGALPVEYDEIQPDEQNDEDKDEDPTASGYRTLVIDIMDRCGYFIVESDPIACCLVLSLIDEGVRFLSQYRKQLLPLVARMWQELLPRLRVDNRAIVTGTVRVITTLAETAGDFVGDRFVETVWPILRSQMQAIHFDADNKSSQLTRSMLLVTTPSAENSSAGLGEDSGTPSNADLNAVSGTRKTQEVRQLLAILSCLTVVCRQSESVAQLVPDITRTCSKYLSRTAPREVVEQTSELFAALVQLNGDEVFCTVAALAEWMPPAPPTPRFFKYEPESVRRFHRGHLSSINGHQSCRENAIVLINRLFG</sequence>
<feature type="compositionally biased region" description="Basic and acidic residues" evidence="1">
    <location>
        <begin position="787"/>
        <end position="796"/>
    </location>
</feature>
<evidence type="ECO:0000313" key="4">
    <source>
        <dbReference type="EMBL" id="EGZ28452.1"/>
    </source>
</evidence>
<dbReference type="Proteomes" id="UP000002640">
    <property type="component" value="Unassembled WGS sequence"/>
</dbReference>
<feature type="domain" description="TTI1 N-terminal TPR" evidence="2">
    <location>
        <begin position="146"/>
        <end position="357"/>
    </location>
</feature>
<dbReference type="Pfam" id="PF24181">
    <property type="entry name" value="TPR_TTI1_C"/>
    <property type="match status" value="1"/>
</dbReference>
<proteinExistence type="predicted"/>
<dbReference type="Gene3D" id="1.25.10.10">
    <property type="entry name" value="Leucine-rich Repeat Variant"/>
    <property type="match status" value="1"/>
</dbReference>
<dbReference type="Pfam" id="PF24173">
    <property type="entry name" value="TPR_TTI1_N"/>
    <property type="match status" value="1"/>
</dbReference>
<dbReference type="InterPro" id="IPR057566">
    <property type="entry name" value="TPR_TTI1_N"/>
</dbReference>
<keyword evidence="5" id="KW-1185">Reference proteome</keyword>
<feature type="domain" description="TTI1 C-terminal TPR" evidence="3">
    <location>
        <begin position="812"/>
        <end position="1049"/>
    </location>
</feature>
<dbReference type="InterPro" id="IPR057567">
    <property type="entry name" value="TPR_TTI1_C"/>
</dbReference>
<dbReference type="InterPro" id="IPR016024">
    <property type="entry name" value="ARM-type_fold"/>
</dbReference>
<accession>G4YHD3</accession>
<dbReference type="InterPro" id="IPR052587">
    <property type="entry name" value="TELO2-interacting_protein_1"/>
</dbReference>
<evidence type="ECO:0000259" key="3">
    <source>
        <dbReference type="Pfam" id="PF24181"/>
    </source>
</evidence>